<organism evidence="2 3">
    <name type="scientific">Zizania palustris</name>
    <name type="common">Northern wild rice</name>
    <dbReference type="NCBI Taxonomy" id="103762"/>
    <lineage>
        <taxon>Eukaryota</taxon>
        <taxon>Viridiplantae</taxon>
        <taxon>Streptophyta</taxon>
        <taxon>Embryophyta</taxon>
        <taxon>Tracheophyta</taxon>
        <taxon>Spermatophyta</taxon>
        <taxon>Magnoliopsida</taxon>
        <taxon>Liliopsida</taxon>
        <taxon>Poales</taxon>
        <taxon>Poaceae</taxon>
        <taxon>BOP clade</taxon>
        <taxon>Oryzoideae</taxon>
        <taxon>Oryzeae</taxon>
        <taxon>Zizaniinae</taxon>
        <taxon>Zizania</taxon>
    </lineage>
</organism>
<keyword evidence="1" id="KW-0175">Coiled coil</keyword>
<gene>
    <name evidence="2" type="ORF">GUJ93_ZPchr0009g1807</name>
</gene>
<evidence type="ECO:0000256" key="1">
    <source>
        <dbReference type="SAM" id="Coils"/>
    </source>
</evidence>
<dbReference type="EMBL" id="JAAALK010000289">
    <property type="protein sequence ID" value="KAG8051228.1"/>
    <property type="molecule type" value="Genomic_DNA"/>
</dbReference>
<evidence type="ECO:0000313" key="2">
    <source>
        <dbReference type="EMBL" id="KAG8051228.1"/>
    </source>
</evidence>
<keyword evidence="3" id="KW-1185">Reference proteome</keyword>
<protein>
    <submittedName>
        <fullName evidence="2">Uncharacterized protein</fullName>
    </submittedName>
</protein>
<comment type="caution">
    <text evidence="2">The sequence shown here is derived from an EMBL/GenBank/DDBJ whole genome shotgun (WGS) entry which is preliminary data.</text>
</comment>
<sequence>MECPTASSPPGRLVPSDPSTLTRGGVNGLYISLADLWDHTWIPHSKGFALRRIIDWVSRASLLEAAEALKKVVMDEKAILERVEAESLAISRELDRLRVKEANLVMKLERTRAQIAEQEDIAASLPTRVKTHQRQFVDVVRQAERCHCTLQDVPGSDAKD</sequence>
<dbReference type="AlphaFoldDB" id="A0A8J5VKZ3"/>
<reference evidence="2" key="1">
    <citation type="journal article" date="2021" name="bioRxiv">
        <title>Whole Genome Assembly and Annotation of Northern Wild Rice, Zizania palustris L., Supports a Whole Genome Duplication in the Zizania Genus.</title>
        <authorList>
            <person name="Haas M."/>
            <person name="Kono T."/>
            <person name="Macchietto M."/>
            <person name="Millas R."/>
            <person name="McGilp L."/>
            <person name="Shao M."/>
            <person name="Duquette J."/>
            <person name="Hirsch C.N."/>
            <person name="Kimball J."/>
        </authorList>
    </citation>
    <scope>NUCLEOTIDE SEQUENCE</scope>
    <source>
        <tissue evidence="2">Fresh leaf tissue</tissue>
    </source>
</reference>
<evidence type="ECO:0000313" key="3">
    <source>
        <dbReference type="Proteomes" id="UP000729402"/>
    </source>
</evidence>
<accession>A0A8J5VKZ3</accession>
<feature type="coiled-coil region" evidence="1">
    <location>
        <begin position="66"/>
        <end position="114"/>
    </location>
</feature>
<dbReference type="Proteomes" id="UP000729402">
    <property type="component" value="Unassembled WGS sequence"/>
</dbReference>
<name>A0A8J5VKZ3_ZIZPA</name>
<reference evidence="2" key="2">
    <citation type="submission" date="2021-02" db="EMBL/GenBank/DDBJ databases">
        <authorList>
            <person name="Kimball J.A."/>
            <person name="Haas M.W."/>
            <person name="Macchietto M."/>
            <person name="Kono T."/>
            <person name="Duquette J."/>
            <person name="Shao M."/>
        </authorList>
    </citation>
    <scope>NUCLEOTIDE SEQUENCE</scope>
    <source>
        <tissue evidence="2">Fresh leaf tissue</tissue>
    </source>
</reference>
<proteinExistence type="predicted"/>